<dbReference type="STRING" id="6290.A0A158QPF8"/>
<dbReference type="Gene3D" id="3.90.70.10">
    <property type="entry name" value="Cysteine proteinases"/>
    <property type="match status" value="1"/>
</dbReference>
<feature type="domain" description="Peptidase C1A papain C-terminal" evidence="5">
    <location>
        <begin position="94"/>
        <end position="198"/>
    </location>
</feature>
<keyword evidence="3" id="KW-0788">Thiol protease</keyword>
<dbReference type="SUPFAM" id="SSF54001">
    <property type="entry name" value="Cysteine proteinases"/>
    <property type="match status" value="1"/>
</dbReference>
<gene>
    <name evidence="6" type="ORF">HPLM_LOCUS12575</name>
</gene>
<evidence type="ECO:0000256" key="1">
    <source>
        <dbReference type="ARBA" id="ARBA00022670"/>
    </source>
</evidence>
<evidence type="ECO:0000256" key="2">
    <source>
        <dbReference type="ARBA" id="ARBA00022801"/>
    </source>
</evidence>
<dbReference type="InterPro" id="IPR000668">
    <property type="entry name" value="Peptidase_C1A_C"/>
</dbReference>
<evidence type="ECO:0000256" key="4">
    <source>
        <dbReference type="SAM" id="SignalP"/>
    </source>
</evidence>
<proteinExistence type="predicted"/>
<dbReference type="GO" id="GO:0006508">
    <property type="term" value="P:proteolysis"/>
    <property type="evidence" value="ECO:0007669"/>
    <property type="project" value="UniProtKB-KW"/>
</dbReference>
<dbReference type="Pfam" id="PF00112">
    <property type="entry name" value="Peptidase_C1"/>
    <property type="match status" value="2"/>
</dbReference>
<accession>A0A158QPF8</accession>
<dbReference type="PROSITE" id="PS00139">
    <property type="entry name" value="THIOL_PROTEASE_CYS"/>
    <property type="match status" value="1"/>
</dbReference>
<keyword evidence="1" id="KW-0645">Protease</keyword>
<dbReference type="AlphaFoldDB" id="A0A158QPF8"/>
<dbReference type="Proteomes" id="UP000268014">
    <property type="component" value="Unassembled WGS sequence"/>
</dbReference>
<name>A0A158QPF8_HAEPC</name>
<keyword evidence="4" id="KW-0732">Signal</keyword>
<dbReference type="SMART" id="SM00645">
    <property type="entry name" value="Pept_C1"/>
    <property type="match status" value="1"/>
</dbReference>
<evidence type="ECO:0000313" key="7">
    <source>
        <dbReference type="Proteomes" id="UP000268014"/>
    </source>
</evidence>
<evidence type="ECO:0000313" key="8">
    <source>
        <dbReference type="WBParaSite" id="HPLM_0001258301-mRNA-1"/>
    </source>
</evidence>
<reference evidence="8" key="1">
    <citation type="submission" date="2016-04" db="UniProtKB">
        <authorList>
            <consortium name="WormBaseParasite"/>
        </authorList>
    </citation>
    <scope>IDENTIFICATION</scope>
</reference>
<feature type="signal peptide" evidence="4">
    <location>
        <begin position="1"/>
        <end position="16"/>
    </location>
</feature>
<organism evidence="8">
    <name type="scientific">Haemonchus placei</name>
    <name type="common">Barber's pole worm</name>
    <dbReference type="NCBI Taxonomy" id="6290"/>
    <lineage>
        <taxon>Eukaryota</taxon>
        <taxon>Metazoa</taxon>
        <taxon>Ecdysozoa</taxon>
        <taxon>Nematoda</taxon>
        <taxon>Chromadorea</taxon>
        <taxon>Rhabditida</taxon>
        <taxon>Rhabditina</taxon>
        <taxon>Rhabditomorpha</taxon>
        <taxon>Strongyloidea</taxon>
        <taxon>Trichostrongylidae</taxon>
        <taxon>Haemonchus</taxon>
    </lineage>
</organism>
<dbReference type="GO" id="GO:0008234">
    <property type="term" value="F:cysteine-type peptidase activity"/>
    <property type="evidence" value="ECO:0007669"/>
    <property type="project" value="UniProtKB-KW"/>
</dbReference>
<sequence length="198" mass="22033">MLVLLVFLAFFVSTQAALTAGEFAARPISKEARELTGKALVDYVNDNQPFFKAEYSAEVAQRRLGSLMRKEFLKDPIQKKIIANAEKPIINDGIPESFDARTKWKECPSITHIRDQSNCGSCWAVSAAETMSDRLCIHSNGTIKMNIMKNGPVQAAFTVYEDFAYYKKGVYVVISAFSVERTTAASNRKFLLEISEGG</sequence>
<keyword evidence="7" id="KW-1185">Reference proteome</keyword>
<keyword evidence="2" id="KW-0378">Hydrolase</keyword>
<dbReference type="Gene3D" id="1.20.5.170">
    <property type="match status" value="1"/>
</dbReference>
<dbReference type="InterPro" id="IPR000169">
    <property type="entry name" value="Pept_cys_AS"/>
</dbReference>
<evidence type="ECO:0000313" key="6">
    <source>
        <dbReference type="EMBL" id="VDO46061.1"/>
    </source>
</evidence>
<feature type="chain" id="PRO_5043135575" evidence="4">
    <location>
        <begin position="17"/>
        <end position="198"/>
    </location>
</feature>
<dbReference type="EMBL" id="UZAF01017906">
    <property type="protein sequence ID" value="VDO46061.1"/>
    <property type="molecule type" value="Genomic_DNA"/>
</dbReference>
<dbReference type="OrthoDB" id="640249at2759"/>
<protein>
    <submittedName>
        <fullName evidence="8">Pept_C1 domain-containing protein</fullName>
    </submittedName>
</protein>
<dbReference type="WBParaSite" id="HPLM_0001258301-mRNA-1">
    <property type="protein sequence ID" value="HPLM_0001258301-mRNA-1"/>
    <property type="gene ID" value="HPLM_0001258301"/>
</dbReference>
<evidence type="ECO:0000256" key="3">
    <source>
        <dbReference type="ARBA" id="ARBA00022807"/>
    </source>
</evidence>
<evidence type="ECO:0000259" key="5">
    <source>
        <dbReference type="SMART" id="SM00645"/>
    </source>
</evidence>
<reference evidence="6 7" key="2">
    <citation type="submission" date="2018-11" db="EMBL/GenBank/DDBJ databases">
        <authorList>
            <consortium name="Pathogen Informatics"/>
        </authorList>
    </citation>
    <scope>NUCLEOTIDE SEQUENCE [LARGE SCALE GENOMIC DNA]</scope>
    <source>
        <strain evidence="6 7">MHpl1</strain>
    </source>
</reference>
<dbReference type="InterPro" id="IPR038765">
    <property type="entry name" value="Papain-like_cys_pep_sf"/>
</dbReference>